<gene>
    <name evidence="2" type="ORF">K1W69_07720</name>
</gene>
<reference evidence="2" key="1">
    <citation type="submission" date="2021-08" db="EMBL/GenBank/DDBJ databases">
        <title>Hoeflea bacterium WL0058 sp. nov., isolated from the sediment.</title>
        <authorList>
            <person name="Wang L."/>
            <person name="Zhang D."/>
        </authorList>
    </citation>
    <scope>NUCLEOTIDE SEQUENCE</scope>
    <source>
        <strain evidence="2">WL0058</strain>
    </source>
</reference>
<evidence type="ECO:0000256" key="1">
    <source>
        <dbReference type="SAM" id="MobiDB-lite"/>
    </source>
</evidence>
<feature type="compositionally biased region" description="Basic and acidic residues" evidence="1">
    <location>
        <begin position="1"/>
        <end position="10"/>
    </location>
</feature>
<dbReference type="SUPFAM" id="SSF53300">
    <property type="entry name" value="vWA-like"/>
    <property type="match status" value="1"/>
</dbReference>
<feature type="region of interest" description="Disordered" evidence="1">
    <location>
        <begin position="1"/>
        <end position="21"/>
    </location>
</feature>
<sequence length="245" mass="26757">MSGKDVDRRSPSGNLSRSDDVSSTQEVSAFLKAARNIAPATDGKAGKLVFALDATMSRQPTWDAACRLQGDMFNAVGRAGGLKVQLVYFRGFGECRSSRWVSDTDQLRDLMTRIDCRGGHTQIAKVLRHTRDEAVREPLSALVYIGDAMEESIDQLCELAGELGIRKAPCFMFQEGRDPVAQTAFKEIARLSKGAYFQFDESAANTLQNLLKAVAVYASGGVKALQTSRISESRLLLEQLSGKRG</sequence>
<keyword evidence="3" id="KW-1185">Reference proteome</keyword>
<evidence type="ECO:0000313" key="2">
    <source>
        <dbReference type="EMBL" id="MBW8637073.1"/>
    </source>
</evidence>
<dbReference type="AlphaFoldDB" id="A0AAE3D0X6"/>
<proteinExistence type="predicted"/>
<name>A0AAE3D0X6_9HYPH</name>
<evidence type="ECO:0000313" key="3">
    <source>
        <dbReference type="Proteomes" id="UP001196509"/>
    </source>
</evidence>
<dbReference type="Gene3D" id="3.40.50.410">
    <property type="entry name" value="von Willebrand factor, type A domain"/>
    <property type="match status" value="1"/>
</dbReference>
<comment type="caution">
    <text evidence="2">The sequence shown here is derived from an EMBL/GenBank/DDBJ whole genome shotgun (WGS) entry which is preliminary data.</text>
</comment>
<protein>
    <submittedName>
        <fullName evidence="2">VWA domain-containing protein</fullName>
    </submittedName>
</protein>
<organism evidence="2 3">
    <name type="scientific">Flavimaribacter sediminis</name>
    <dbReference type="NCBI Taxonomy" id="2865987"/>
    <lineage>
        <taxon>Bacteria</taxon>
        <taxon>Pseudomonadati</taxon>
        <taxon>Pseudomonadota</taxon>
        <taxon>Alphaproteobacteria</taxon>
        <taxon>Hyphomicrobiales</taxon>
        <taxon>Rhizobiaceae</taxon>
        <taxon>Flavimaribacter</taxon>
    </lineage>
</organism>
<accession>A0AAE3D0X6</accession>
<dbReference type="InterPro" id="IPR036465">
    <property type="entry name" value="vWFA_dom_sf"/>
</dbReference>
<feature type="compositionally biased region" description="Polar residues" evidence="1">
    <location>
        <begin position="11"/>
        <end position="21"/>
    </location>
</feature>
<dbReference type="Proteomes" id="UP001196509">
    <property type="component" value="Unassembled WGS sequence"/>
</dbReference>
<dbReference type="EMBL" id="JAICBX010000001">
    <property type="protein sequence ID" value="MBW8637073.1"/>
    <property type="molecule type" value="Genomic_DNA"/>
</dbReference>